<organism evidence="5 6">
    <name type="scientific">Corynebacterium efficiens (strain DSM 44549 / YS-314 / AJ 12310 / JCM 11189 / NBRC 100395)</name>
    <dbReference type="NCBI Taxonomy" id="196164"/>
    <lineage>
        <taxon>Bacteria</taxon>
        <taxon>Bacillati</taxon>
        <taxon>Actinomycetota</taxon>
        <taxon>Actinomycetes</taxon>
        <taxon>Mycobacteriales</taxon>
        <taxon>Corynebacteriaceae</taxon>
        <taxon>Corynebacterium</taxon>
    </lineage>
</organism>
<evidence type="ECO:0000313" key="6">
    <source>
        <dbReference type="Proteomes" id="UP000001409"/>
    </source>
</evidence>
<dbReference type="NCBIfam" id="TIGR01490">
    <property type="entry name" value="HAD-SF-IB-hyp1"/>
    <property type="match status" value="1"/>
</dbReference>
<dbReference type="PANTHER" id="PTHR43344">
    <property type="entry name" value="PHOSPHOSERINE PHOSPHATASE"/>
    <property type="match status" value="1"/>
</dbReference>
<sequence>MDTIPISGPDNMSDQFFLSSIPRSPMPTRRKEGSCHHMSPANGNDNWGFDMWGSPEDFLSNWSATRGNLRRFIEDYAVPPIDDETQREAGQAAAAEAVASIYGLGLEDFHSGVDSVTGAIEAAGAVHVNLPDPDVPQDVGAAAFFDVDNTLIQGSSLIVFAQGLFRKKFFTVHEILPVIWKQLKFKISGSENAHDVAQGREQALEFIRGRSVEELVELCEEIVDRTMFDKTWPGTRQLADMHLAAGHQVWLVSATPVQLAQILAQRFGFTGAIGTVPEVRDGVFTGRLVGDILHGPGKRHAVAALASIEKLDLARCTAYSDSINDLPMLSMVGTAVAVNPDRKLRKEALERGWDVRDFRSLRKAARTFGIPALATAAFSVTGWRLRNRWRTRFVK</sequence>
<evidence type="ECO:0000256" key="1">
    <source>
        <dbReference type="ARBA" id="ARBA00009184"/>
    </source>
</evidence>
<dbReference type="InterPro" id="IPR050582">
    <property type="entry name" value="HAD-like_SerB"/>
</dbReference>
<dbReference type="PANTHER" id="PTHR43344:SF15">
    <property type="entry name" value="PHOSPHOSERINE PHOSPHATASE SERB1"/>
    <property type="match status" value="1"/>
</dbReference>
<accession>C8NSH3</accession>
<dbReference type="Pfam" id="PF12710">
    <property type="entry name" value="HAD"/>
    <property type="match status" value="1"/>
</dbReference>
<dbReference type="FunFam" id="3.40.50.1000:FF:000025">
    <property type="entry name" value="HAD hydrolase, family IB"/>
    <property type="match status" value="1"/>
</dbReference>
<dbReference type="InterPro" id="IPR006385">
    <property type="entry name" value="HAD_hydro_SerB1"/>
</dbReference>
<keyword evidence="2" id="KW-0479">Metal-binding</keyword>
<dbReference type="eggNOG" id="COG0560">
    <property type="taxonomic scope" value="Bacteria"/>
</dbReference>
<dbReference type="EMBL" id="BA000035">
    <property type="protein sequence ID" value="BAC17244.1"/>
    <property type="molecule type" value="Genomic_DNA"/>
</dbReference>
<reference evidence="5 6" key="1">
    <citation type="journal article" date="2003" name="Genome Res.">
        <title>Comparative complete genome sequence analysis of the amino acid replacements responsible for the thermostability of Corynebacterium efficiens.</title>
        <authorList>
            <person name="Nishio Y."/>
            <person name="Nakamura Y."/>
            <person name="Kawarabayasi Y."/>
            <person name="Usuda Y."/>
            <person name="Kimura E."/>
            <person name="Sugimoto S."/>
            <person name="Matsui K."/>
            <person name="Yamagishi A."/>
            <person name="Kikuchi H."/>
            <person name="Ikeo K."/>
            <person name="Gojobori T."/>
        </authorList>
    </citation>
    <scope>NUCLEOTIDE SEQUENCE [LARGE SCALE GENOMIC DNA]</scope>
    <source>
        <strain evidence="6">DSM 44549 / YS-314 / AJ 12310 / JCM 11189 / NBRC 100395</strain>
    </source>
</reference>
<dbReference type="GO" id="GO:0016787">
    <property type="term" value="F:hydrolase activity"/>
    <property type="evidence" value="ECO:0007669"/>
    <property type="project" value="UniProtKB-KW"/>
</dbReference>
<keyword evidence="3" id="KW-0378">Hydrolase</keyword>
<dbReference type="KEGG" id="cef:CE0434"/>
<name>Q8FSF9_COREF</name>
<proteinExistence type="inferred from homology"/>
<dbReference type="Proteomes" id="UP000001409">
    <property type="component" value="Chromosome"/>
</dbReference>
<evidence type="ECO:0000313" key="5">
    <source>
        <dbReference type="EMBL" id="BAC17244.1"/>
    </source>
</evidence>
<accession>Q8FSF9</accession>
<dbReference type="HOGENOM" id="CLU_052657_0_0_11"/>
<dbReference type="NCBIfam" id="TIGR01488">
    <property type="entry name" value="HAD-SF-IB"/>
    <property type="match status" value="1"/>
</dbReference>
<dbReference type="SUPFAM" id="SSF56784">
    <property type="entry name" value="HAD-like"/>
    <property type="match status" value="1"/>
</dbReference>
<dbReference type="STRING" id="196164.gene:10740832"/>
<dbReference type="GO" id="GO:0046872">
    <property type="term" value="F:metal ion binding"/>
    <property type="evidence" value="ECO:0007669"/>
    <property type="project" value="UniProtKB-KW"/>
</dbReference>
<evidence type="ECO:0000256" key="2">
    <source>
        <dbReference type="ARBA" id="ARBA00022723"/>
    </source>
</evidence>
<evidence type="ECO:0000256" key="3">
    <source>
        <dbReference type="ARBA" id="ARBA00022801"/>
    </source>
</evidence>
<dbReference type="Gene3D" id="3.40.50.1000">
    <property type="entry name" value="HAD superfamily/HAD-like"/>
    <property type="match status" value="1"/>
</dbReference>
<dbReference type="CDD" id="cd02612">
    <property type="entry name" value="HAD_PGPPase"/>
    <property type="match status" value="1"/>
</dbReference>
<dbReference type="Gene3D" id="1.20.1440.100">
    <property type="entry name" value="SG protein - dephosphorylation function"/>
    <property type="match status" value="1"/>
</dbReference>
<keyword evidence="6" id="KW-1185">Reference proteome</keyword>
<dbReference type="InterPro" id="IPR036412">
    <property type="entry name" value="HAD-like_sf"/>
</dbReference>
<dbReference type="InterPro" id="IPR023214">
    <property type="entry name" value="HAD_sf"/>
</dbReference>
<dbReference type="AlphaFoldDB" id="Q8FSF9"/>
<comment type="similarity">
    <text evidence="1">Belongs to the HAD-like hydrolase superfamily. SerB family.</text>
</comment>
<evidence type="ECO:0000256" key="4">
    <source>
        <dbReference type="ARBA" id="ARBA00022842"/>
    </source>
</evidence>
<protein>
    <submittedName>
        <fullName evidence="5">Putative phosphoserine phosphatase</fullName>
    </submittedName>
</protein>
<keyword evidence="4" id="KW-0460">Magnesium</keyword>